<dbReference type="OrthoDB" id="9918481at2"/>
<proteinExistence type="predicted"/>
<dbReference type="Proteomes" id="UP000298225">
    <property type="component" value="Unassembled WGS sequence"/>
</dbReference>
<keyword evidence="1" id="KW-0812">Transmembrane</keyword>
<evidence type="ECO:0000313" key="2">
    <source>
        <dbReference type="EMBL" id="TFV30167.1"/>
    </source>
</evidence>
<name>A0A4Y9KSJ8_9BRAD</name>
<sequence length="79" mass="8863">MANQQREKARPLWSAYGLKLGVGLALAILVGPYFYGSPRYRALKKECIETGMEYSDAPSDDDLHRLWMACRKIGFGAPL</sequence>
<keyword evidence="1" id="KW-0472">Membrane</keyword>
<comment type="caution">
    <text evidence="2">The sequence shown here is derived from an EMBL/GenBank/DDBJ whole genome shotgun (WGS) entry which is preliminary data.</text>
</comment>
<evidence type="ECO:0000256" key="1">
    <source>
        <dbReference type="SAM" id="Phobius"/>
    </source>
</evidence>
<organism evidence="2 3">
    <name type="scientific">Bradyrhizobium frederickii</name>
    <dbReference type="NCBI Taxonomy" id="2560054"/>
    <lineage>
        <taxon>Bacteria</taxon>
        <taxon>Pseudomonadati</taxon>
        <taxon>Pseudomonadota</taxon>
        <taxon>Alphaproteobacteria</taxon>
        <taxon>Hyphomicrobiales</taxon>
        <taxon>Nitrobacteraceae</taxon>
        <taxon>Bradyrhizobium</taxon>
    </lineage>
</organism>
<protein>
    <submittedName>
        <fullName evidence="2">Uncharacterized protein</fullName>
    </submittedName>
</protein>
<feature type="transmembrane region" description="Helical" evidence="1">
    <location>
        <begin position="12"/>
        <end position="35"/>
    </location>
</feature>
<evidence type="ECO:0000313" key="3">
    <source>
        <dbReference type="Proteomes" id="UP000298225"/>
    </source>
</evidence>
<gene>
    <name evidence="2" type="ORF">E4K66_36450</name>
</gene>
<dbReference type="RefSeq" id="WP_135171709.1">
    <property type="nucleotide sequence ID" value="NZ_SPQU01000040.1"/>
</dbReference>
<dbReference type="AlphaFoldDB" id="A0A4Y9KSJ8"/>
<keyword evidence="3" id="KW-1185">Reference proteome</keyword>
<keyword evidence="1" id="KW-1133">Transmembrane helix</keyword>
<dbReference type="EMBL" id="SPQU01000040">
    <property type="protein sequence ID" value="TFV30167.1"/>
    <property type="molecule type" value="Genomic_DNA"/>
</dbReference>
<accession>A0A4Y9KSJ8</accession>
<reference evidence="2 3" key="1">
    <citation type="submission" date="2019-03" db="EMBL/GenBank/DDBJ databases">
        <title>Bradyrhizobium strains diversity isolated from Chamaecrista fasciculata.</title>
        <authorList>
            <person name="Urquiaga M.C.O."/>
            <person name="Hungria M."/>
            <person name="Delamuta J.R.M."/>
        </authorList>
    </citation>
    <scope>NUCLEOTIDE SEQUENCE [LARGE SCALE GENOMIC DNA]</scope>
    <source>
        <strain evidence="2 3">CNPSo 3424</strain>
    </source>
</reference>